<keyword evidence="2 4" id="KW-0833">Ubl conjugation pathway</keyword>
<dbReference type="EMBL" id="KN881832">
    <property type="protein sequence ID" value="KIY48534.1"/>
    <property type="molecule type" value="Genomic_DNA"/>
</dbReference>
<dbReference type="GO" id="GO:0016740">
    <property type="term" value="F:transferase activity"/>
    <property type="evidence" value="ECO:0007669"/>
    <property type="project" value="UniProtKB-KW"/>
</dbReference>
<keyword evidence="4" id="KW-0547">Nucleotide-binding</keyword>
<evidence type="ECO:0000256" key="1">
    <source>
        <dbReference type="ARBA" id="ARBA00022679"/>
    </source>
</evidence>
<reference evidence="6 7" key="1">
    <citation type="journal article" date="2015" name="Fungal Genet. Biol.">
        <title>Evolution of novel wood decay mechanisms in Agaricales revealed by the genome sequences of Fistulina hepatica and Cylindrobasidium torrendii.</title>
        <authorList>
            <person name="Floudas D."/>
            <person name="Held B.W."/>
            <person name="Riley R."/>
            <person name="Nagy L.G."/>
            <person name="Koehler G."/>
            <person name="Ransdell A.S."/>
            <person name="Younus H."/>
            <person name="Chow J."/>
            <person name="Chiniquy J."/>
            <person name="Lipzen A."/>
            <person name="Tritt A."/>
            <person name="Sun H."/>
            <person name="Haridas S."/>
            <person name="LaButti K."/>
            <person name="Ohm R.A."/>
            <person name="Kues U."/>
            <person name="Blanchette R.A."/>
            <person name="Grigoriev I.V."/>
            <person name="Minto R.E."/>
            <person name="Hibbett D.S."/>
        </authorList>
    </citation>
    <scope>NUCLEOTIDE SEQUENCE [LARGE SCALE GENOMIC DNA]</scope>
    <source>
        <strain evidence="6 7">ATCC 64428</strain>
    </source>
</reference>
<feature type="domain" description="UBC core" evidence="5">
    <location>
        <begin position="12"/>
        <end position="164"/>
    </location>
</feature>
<evidence type="ECO:0000256" key="4">
    <source>
        <dbReference type="RuleBase" id="RU362109"/>
    </source>
</evidence>
<keyword evidence="7" id="KW-1185">Reference proteome</keyword>
<evidence type="ECO:0000313" key="6">
    <source>
        <dbReference type="EMBL" id="KIY48534.1"/>
    </source>
</evidence>
<feature type="active site" description="Glycyl thioester intermediate" evidence="3">
    <location>
        <position position="91"/>
    </location>
</feature>
<gene>
    <name evidence="6" type="ORF">FISHEDRAFT_43155</name>
</gene>
<protein>
    <submittedName>
        <fullName evidence="6">Ubiquitin-conjugating enzyme</fullName>
    </submittedName>
</protein>
<proteinExistence type="inferred from homology"/>
<dbReference type="SUPFAM" id="SSF54495">
    <property type="entry name" value="UBC-like"/>
    <property type="match status" value="1"/>
</dbReference>
<keyword evidence="1" id="KW-0808">Transferase</keyword>
<dbReference type="FunFam" id="3.10.110.10:FF:000051">
    <property type="entry name" value="ubiquitin-conjugating enzyme E2 R2-like"/>
    <property type="match status" value="1"/>
</dbReference>
<dbReference type="Gene3D" id="3.10.110.10">
    <property type="entry name" value="Ubiquitin Conjugating Enzyme"/>
    <property type="match status" value="1"/>
</dbReference>
<dbReference type="AlphaFoldDB" id="A0A0D7ADP3"/>
<dbReference type="SMART" id="SM00212">
    <property type="entry name" value="UBCc"/>
    <property type="match status" value="1"/>
</dbReference>
<dbReference type="PROSITE" id="PS50127">
    <property type="entry name" value="UBC_2"/>
    <property type="match status" value="1"/>
</dbReference>
<sequence length="168" mass="18798">MSKPSTPGPTTSNTLLLRRQLAELTKRPVEGFSAGLVDESNLLEWEVLIIGEGGFFRARLTFPPEFPLLPPKMRFISPMWHPNIYPDGTVCISILHAPGEDQYGYEDAGERWMPVHTLLSVISLLSSETPNLDSPANVDAAKEVRTDFAAYKKKVRRLARRSAEEAFD</sequence>
<evidence type="ECO:0000259" key="5">
    <source>
        <dbReference type="PROSITE" id="PS50127"/>
    </source>
</evidence>
<dbReference type="InterPro" id="IPR050113">
    <property type="entry name" value="Ub_conjugating_enzyme"/>
</dbReference>
<name>A0A0D7ADP3_9AGAR</name>
<evidence type="ECO:0000256" key="2">
    <source>
        <dbReference type="ARBA" id="ARBA00022786"/>
    </source>
</evidence>
<accession>A0A0D7ADP3</accession>
<organism evidence="6 7">
    <name type="scientific">Fistulina hepatica ATCC 64428</name>
    <dbReference type="NCBI Taxonomy" id="1128425"/>
    <lineage>
        <taxon>Eukaryota</taxon>
        <taxon>Fungi</taxon>
        <taxon>Dikarya</taxon>
        <taxon>Basidiomycota</taxon>
        <taxon>Agaricomycotina</taxon>
        <taxon>Agaricomycetes</taxon>
        <taxon>Agaricomycetidae</taxon>
        <taxon>Agaricales</taxon>
        <taxon>Fistulinaceae</taxon>
        <taxon>Fistulina</taxon>
    </lineage>
</organism>
<dbReference type="OrthoDB" id="19692at2759"/>
<dbReference type="GO" id="GO:0005524">
    <property type="term" value="F:ATP binding"/>
    <property type="evidence" value="ECO:0007669"/>
    <property type="project" value="UniProtKB-UniRule"/>
</dbReference>
<dbReference type="Pfam" id="PF00179">
    <property type="entry name" value="UQ_con"/>
    <property type="match status" value="1"/>
</dbReference>
<dbReference type="CDD" id="cd23795">
    <property type="entry name" value="UBCc_UBE2G1"/>
    <property type="match status" value="1"/>
</dbReference>
<dbReference type="Proteomes" id="UP000054144">
    <property type="component" value="Unassembled WGS sequence"/>
</dbReference>
<dbReference type="InterPro" id="IPR023313">
    <property type="entry name" value="UBQ-conjugating_AS"/>
</dbReference>
<dbReference type="PROSITE" id="PS00183">
    <property type="entry name" value="UBC_1"/>
    <property type="match status" value="1"/>
</dbReference>
<evidence type="ECO:0000313" key="7">
    <source>
        <dbReference type="Proteomes" id="UP000054144"/>
    </source>
</evidence>
<dbReference type="PANTHER" id="PTHR24067">
    <property type="entry name" value="UBIQUITIN-CONJUGATING ENZYME E2"/>
    <property type="match status" value="1"/>
</dbReference>
<comment type="similarity">
    <text evidence="4">Belongs to the ubiquitin-conjugating enzyme family.</text>
</comment>
<dbReference type="InterPro" id="IPR016135">
    <property type="entry name" value="UBQ-conjugating_enzyme/RWD"/>
</dbReference>
<evidence type="ECO:0000256" key="3">
    <source>
        <dbReference type="PROSITE-ProRule" id="PRU10133"/>
    </source>
</evidence>
<dbReference type="InterPro" id="IPR000608">
    <property type="entry name" value="UBC"/>
</dbReference>
<keyword evidence="4" id="KW-0067">ATP-binding</keyword>